<protein>
    <submittedName>
        <fullName evidence="1">Uncharacterized protein</fullName>
    </submittedName>
</protein>
<keyword evidence="2" id="KW-1185">Reference proteome</keyword>
<dbReference type="EMBL" id="CAJVCH010556153">
    <property type="protein sequence ID" value="CAG7830499.1"/>
    <property type="molecule type" value="Genomic_DNA"/>
</dbReference>
<sequence>GSSHWSVKILDNENQLLMSTLTTTTVATGHNDNGWFTQRRITVKFNDPTGKNIMECEVFRTEVKVKTGNRLLGTIKGSSNWFTRFEETLYAKNINGGIFFRTLAQDNGFIF</sequence>
<dbReference type="AlphaFoldDB" id="A0A8J2LCS4"/>
<proteinExistence type="predicted"/>
<evidence type="ECO:0000313" key="1">
    <source>
        <dbReference type="EMBL" id="CAG7830499.1"/>
    </source>
</evidence>
<feature type="non-terminal residue" evidence="1">
    <location>
        <position position="1"/>
    </location>
</feature>
<feature type="non-terminal residue" evidence="1">
    <location>
        <position position="111"/>
    </location>
</feature>
<gene>
    <name evidence="1" type="ORF">AFUS01_LOCUS40298</name>
</gene>
<name>A0A8J2LCS4_9HEXA</name>
<dbReference type="Proteomes" id="UP000708208">
    <property type="component" value="Unassembled WGS sequence"/>
</dbReference>
<evidence type="ECO:0000313" key="2">
    <source>
        <dbReference type="Proteomes" id="UP000708208"/>
    </source>
</evidence>
<comment type="caution">
    <text evidence="1">The sequence shown here is derived from an EMBL/GenBank/DDBJ whole genome shotgun (WGS) entry which is preliminary data.</text>
</comment>
<reference evidence="1" key="1">
    <citation type="submission" date="2021-06" db="EMBL/GenBank/DDBJ databases">
        <authorList>
            <person name="Hodson N. C."/>
            <person name="Mongue J. A."/>
            <person name="Jaron S. K."/>
        </authorList>
    </citation>
    <scope>NUCLEOTIDE SEQUENCE</scope>
</reference>
<accession>A0A8J2LCS4</accession>
<organism evidence="1 2">
    <name type="scientific">Allacma fusca</name>
    <dbReference type="NCBI Taxonomy" id="39272"/>
    <lineage>
        <taxon>Eukaryota</taxon>
        <taxon>Metazoa</taxon>
        <taxon>Ecdysozoa</taxon>
        <taxon>Arthropoda</taxon>
        <taxon>Hexapoda</taxon>
        <taxon>Collembola</taxon>
        <taxon>Symphypleona</taxon>
        <taxon>Sminthuridae</taxon>
        <taxon>Allacma</taxon>
    </lineage>
</organism>